<protein>
    <recommendedName>
        <fullName evidence="4">Spore coat protein U (SCPU) domain-containing protein</fullName>
    </recommendedName>
</protein>
<proteinExistence type="predicted"/>
<feature type="signal peptide" evidence="1">
    <location>
        <begin position="1"/>
        <end position="18"/>
    </location>
</feature>
<evidence type="ECO:0000313" key="3">
    <source>
        <dbReference type="Proteomes" id="UP000184268"/>
    </source>
</evidence>
<evidence type="ECO:0008006" key="4">
    <source>
        <dbReference type="Google" id="ProtNLM"/>
    </source>
</evidence>
<evidence type="ECO:0000256" key="1">
    <source>
        <dbReference type="SAM" id="SignalP"/>
    </source>
</evidence>
<name>A0A1M5VIL6_9GAMM</name>
<dbReference type="OrthoDB" id="6289946at2"/>
<reference evidence="2 3" key="1">
    <citation type="submission" date="2016-11" db="EMBL/GenBank/DDBJ databases">
        <authorList>
            <person name="Jaros S."/>
            <person name="Januszkiewicz K."/>
            <person name="Wedrychowicz H."/>
        </authorList>
    </citation>
    <scope>NUCLEOTIDE SEQUENCE [LARGE SCALE GENOMIC DNA]</scope>
    <source>
        <strain evidence="2 3">DSM 16917</strain>
    </source>
</reference>
<gene>
    <name evidence="2" type="ORF">SAMN02745129_2799</name>
</gene>
<dbReference type="EMBL" id="FQXG01000004">
    <property type="protein sequence ID" value="SHH75071.1"/>
    <property type="molecule type" value="Genomic_DNA"/>
</dbReference>
<keyword evidence="3" id="KW-1185">Reference proteome</keyword>
<dbReference type="STRING" id="299255.SAMN02745129_2799"/>
<evidence type="ECO:0000313" key="2">
    <source>
        <dbReference type="EMBL" id="SHH75071.1"/>
    </source>
</evidence>
<dbReference type="Proteomes" id="UP000184268">
    <property type="component" value="Unassembled WGS sequence"/>
</dbReference>
<dbReference type="AlphaFoldDB" id="A0A1M5VIL6"/>
<sequence length="161" mass="16798">MKKTVLALAALVSFGASAANIDVTATDNTSFDIGGTIAPTCKVDNFIGDRGDLDLSESVRQNTASVSIWCNTGQATAKTTYSSLNNGFMEDANGNQIGYLVTVDGLFNDVDLTQDRSGNQLAGSGLNGGQQSRTVRITPQVTGFEYAGVYSDTISVTVAPN</sequence>
<accession>A0A1M5VIL6</accession>
<keyword evidence="1" id="KW-0732">Signal</keyword>
<dbReference type="RefSeq" id="WP_067656672.1">
    <property type="nucleotide sequence ID" value="NZ_FQXG01000004.1"/>
</dbReference>
<feature type="chain" id="PRO_5009914430" description="Spore coat protein U (SCPU) domain-containing protein" evidence="1">
    <location>
        <begin position="19"/>
        <end position="161"/>
    </location>
</feature>
<organism evidence="2 3">
    <name type="scientific">Ferrimonas marina</name>
    <dbReference type="NCBI Taxonomy" id="299255"/>
    <lineage>
        <taxon>Bacteria</taxon>
        <taxon>Pseudomonadati</taxon>
        <taxon>Pseudomonadota</taxon>
        <taxon>Gammaproteobacteria</taxon>
        <taxon>Alteromonadales</taxon>
        <taxon>Ferrimonadaceae</taxon>
        <taxon>Ferrimonas</taxon>
    </lineage>
</organism>